<keyword evidence="2" id="KW-1133">Transmembrane helix</keyword>
<dbReference type="RefSeq" id="WP_256506913.1">
    <property type="nucleotide sequence ID" value="NZ_CP101740.1"/>
</dbReference>
<feature type="domain" description="YdbS-like PH" evidence="3">
    <location>
        <begin position="89"/>
        <end position="174"/>
    </location>
</feature>
<evidence type="ECO:0000256" key="1">
    <source>
        <dbReference type="SAM" id="MobiDB-lite"/>
    </source>
</evidence>
<keyword evidence="5" id="KW-1185">Reference proteome</keyword>
<dbReference type="InterPro" id="IPR005182">
    <property type="entry name" value="YdbS-like_PH"/>
</dbReference>
<evidence type="ECO:0000256" key="2">
    <source>
        <dbReference type="SAM" id="Phobius"/>
    </source>
</evidence>
<organism evidence="4 5">
    <name type="scientific">Sphingomonas qomolangmaensis</name>
    <dbReference type="NCBI Taxonomy" id="2918765"/>
    <lineage>
        <taxon>Bacteria</taxon>
        <taxon>Pseudomonadati</taxon>
        <taxon>Pseudomonadota</taxon>
        <taxon>Alphaproteobacteria</taxon>
        <taxon>Sphingomonadales</taxon>
        <taxon>Sphingomonadaceae</taxon>
        <taxon>Sphingomonas</taxon>
    </lineage>
</organism>
<evidence type="ECO:0000259" key="3">
    <source>
        <dbReference type="Pfam" id="PF03703"/>
    </source>
</evidence>
<dbReference type="NCBIfam" id="NF040894">
    <property type="entry name" value="puhB_PGC"/>
    <property type="match status" value="1"/>
</dbReference>
<dbReference type="Proteomes" id="UP001058533">
    <property type="component" value="Chromosome"/>
</dbReference>
<dbReference type="EMBL" id="CP101740">
    <property type="protein sequence ID" value="UUL83069.1"/>
    <property type="molecule type" value="Genomic_DNA"/>
</dbReference>
<dbReference type="Pfam" id="PF03703">
    <property type="entry name" value="bPH_2"/>
    <property type="match status" value="1"/>
</dbReference>
<dbReference type="InterPro" id="IPR054839">
    <property type="entry name" value="puhB_PGC"/>
</dbReference>
<evidence type="ECO:0000313" key="5">
    <source>
        <dbReference type="Proteomes" id="UP001058533"/>
    </source>
</evidence>
<evidence type="ECO:0000313" key="4">
    <source>
        <dbReference type="EMBL" id="UUL83069.1"/>
    </source>
</evidence>
<feature type="transmembrane region" description="Helical" evidence="2">
    <location>
        <begin position="63"/>
        <end position="85"/>
    </location>
</feature>
<name>A0ABY5LBG5_9SPHN</name>
<reference evidence="4" key="1">
    <citation type="submission" date="2022-07" db="EMBL/GenBank/DDBJ databases">
        <title>Sphingomonas sp. nov., a novel bacterium isolated from the north slope of the Mount Everest.</title>
        <authorList>
            <person name="Cui X."/>
            <person name="Liu Y."/>
        </authorList>
    </citation>
    <scope>NUCLEOTIDE SEQUENCE</scope>
    <source>
        <strain evidence="4">S5-59</strain>
    </source>
</reference>
<feature type="transmembrane region" description="Helical" evidence="2">
    <location>
        <begin position="39"/>
        <end position="57"/>
    </location>
</feature>
<accession>A0ABY5LBG5</accession>
<keyword evidence="2" id="KW-0472">Membrane</keyword>
<proteinExistence type="predicted"/>
<sequence length="209" mass="22070">MITEYEIEPVPGLPAPLPRGERIVWQGKPEWRTLARTAFHTRMVAGYFTLLTIVAAIGSGGNLFGIAMTALSGVACVALLSLIAWGTARGAVYTLTDKRLVLRIGIALPKCINLPLTLVGSVDLVTRADGTGDVALNVTGAQNLGYVALWPHARPWKLSKPQPMLRSIPEAQQVGALIARLCLAASPQGEASPAMPQPSVHSYGEAVAA</sequence>
<feature type="region of interest" description="Disordered" evidence="1">
    <location>
        <begin position="190"/>
        <end position="209"/>
    </location>
</feature>
<protein>
    <submittedName>
        <fullName evidence="4">Photosynthetic complex putative assembly protein PuhB</fullName>
    </submittedName>
</protein>
<gene>
    <name evidence="4" type="primary">puhB</name>
    <name evidence="4" type="ORF">NMP03_02200</name>
</gene>
<keyword evidence="2" id="KW-0812">Transmembrane</keyword>